<protein>
    <recommendedName>
        <fullName evidence="3">Flagellar assembly protein FliH</fullName>
    </recommendedName>
</protein>
<evidence type="ECO:0000259" key="8">
    <source>
        <dbReference type="Pfam" id="PF02108"/>
    </source>
</evidence>
<dbReference type="InterPro" id="IPR018035">
    <property type="entry name" value="Flagellar_FliH/T3SS_HrpE"/>
</dbReference>
<evidence type="ECO:0000256" key="2">
    <source>
        <dbReference type="ARBA" id="ARBA00006602"/>
    </source>
</evidence>
<keyword evidence="6" id="KW-0653">Protein transport</keyword>
<dbReference type="PANTHER" id="PTHR34982">
    <property type="entry name" value="YOP PROTEINS TRANSLOCATION PROTEIN L"/>
    <property type="match status" value="1"/>
</dbReference>
<dbReference type="PANTHER" id="PTHR34982:SF1">
    <property type="entry name" value="FLAGELLAR ASSEMBLY PROTEIN FLIH"/>
    <property type="match status" value="1"/>
</dbReference>
<feature type="domain" description="Flagellar assembly protein FliH/Type III secretion system HrpE" evidence="8">
    <location>
        <begin position="76"/>
        <end position="181"/>
    </location>
</feature>
<keyword evidence="10" id="KW-1185">Reference proteome</keyword>
<comment type="similarity">
    <text evidence="2">Belongs to the FliH family.</text>
</comment>
<dbReference type="AlphaFoldDB" id="A0A840VD26"/>
<keyword evidence="5" id="KW-1005">Bacterial flagellum biogenesis</keyword>
<organism evidence="9 10">
    <name type="scientific">Acidocella aromatica</name>
    <dbReference type="NCBI Taxonomy" id="1303579"/>
    <lineage>
        <taxon>Bacteria</taxon>
        <taxon>Pseudomonadati</taxon>
        <taxon>Pseudomonadota</taxon>
        <taxon>Alphaproteobacteria</taxon>
        <taxon>Acetobacterales</taxon>
        <taxon>Acidocellaceae</taxon>
        <taxon>Acidocella</taxon>
    </lineage>
</organism>
<evidence type="ECO:0000256" key="4">
    <source>
        <dbReference type="ARBA" id="ARBA00022448"/>
    </source>
</evidence>
<accession>A0A840VD26</accession>
<dbReference type="GO" id="GO:0005829">
    <property type="term" value="C:cytosol"/>
    <property type="evidence" value="ECO:0007669"/>
    <property type="project" value="TreeGrafter"/>
</dbReference>
<evidence type="ECO:0000313" key="10">
    <source>
        <dbReference type="Proteomes" id="UP000553706"/>
    </source>
</evidence>
<reference evidence="9 10" key="1">
    <citation type="submission" date="2020-08" db="EMBL/GenBank/DDBJ databases">
        <title>Genomic Encyclopedia of Type Strains, Phase IV (KMG-IV): sequencing the most valuable type-strain genomes for metagenomic binning, comparative biology and taxonomic classification.</title>
        <authorList>
            <person name="Goeker M."/>
        </authorList>
    </citation>
    <scope>NUCLEOTIDE SEQUENCE [LARGE SCALE GENOMIC DNA]</scope>
    <source>
        <strain evidence="9 10">DSM 27026</strain>
    </source>
</reference>
<dbReference type="GO" id="GO:0044781">
    <property type="term" value="P:bacterial-type flagellum organization"/>
    <property type="evidence" value="ECO:0007669"/>
    <property type="project" value="UniProtKB-KW"/>
</dbReference>
<sequence>MSFVTVSDVRNKAFVQTVLAQDTADLAAQEAEIARRVRQEVTKLREKAEVEAREAGLLAARAEMAPLKDALASAETALQTAAAQLSEPLAKKERDLAGLVTELAFLLARHIIGAEAGSNIEGLHILVTTLLEEAAAERGPRQTLQLRLNPADHAQIAPLIETQTVQLIADEKIAPGGAVAELSSPEGDPLNKIEWDATLQGRADAIRDALGLPEDMP</sequence>
<dbReference type="InterPro" id="IPR051472">
    <property type="entry name" value="T3SS_Stator/FliH"/>
</dbReference>
<evidence type="ECO:0000256" key="5">
    <source>
        <dbReference type="ARBA" id="ARBA00022795"/>
    </source>
</evidence>
<proteinExistence type="inferred from homology"/>
<evidence type="ECO:0000256" key="1">
    <source>
        <dbReference type="ARBA" id="ARBA00003041"/>
    </source>
</evidence>
<evidence type="ECO:0000256" key="3">
    <source>
        <dbReference type="ARBA" id="ARBA00016507"/>
    </source>
</evidence>
<gene>
    <name evidence="9" type="ORF">HNP71_002018</name>
</gene>
<keyword evidence="9" id="KW-0966">Cell projection</keyword>
<evidence type="ECO:0000313" key="9">
    <source>
        <dbReference type="EMBL" id="MBB5373753.1"/>
    </source>
</evidence>
<keyword evidence="4" id="KW-0813">Transport</keyword>
<comment type="function">
    <text evidence="1">Needed for flagellar regrowth and assembly.</text>
</comment>
<dbReference type="Proteomes" id="UP000553706">
    <property type="component" value="Unassembled WGS sequence"/>
</dbReference>
<dbReference type="EMBL" id="JACHFJ010000009">
    <property type="protein sequence ID" value="MBB5373753.1"/>
    <property type="molecule type" value="Genomic_DNA"/>
</dbReference>
<name>A0A840VD26_9PROT</name>
<keyword evidence="9" id="KW-0282">Flagellum</keyword>
<comment type="caution">
    <text evidence="9">The sequence shown here is derived from an EMBL/GenBank/DDBJ whole genome shotgun (WGS) entry which is preliminary data.</text>
</comment>
<dbReference type="GO" id="GO:0015031">
    <property type="term" value="P:protein transport"/>
    <property type="evidence" value="ECO:0007669"/>
    <property type="project" value="UniProtKB-KW"/>
</dbReference>
<keyword evidence="7" id="KW-1006">Bacterial flagellum protein export</keyword>
<keyword evidence="9" id="KW-0969">Cilium</keyword>
<evidence type="ECO:0000256" key="7">
    <source>
        <dbReference type="ARBA" id="ARBA00023225"/>
    </source>
</evidence>
<evidence type="ECO:0000256" key="6">
    <source>
        <dbReference type="ARBA" id="ARBA00022927"/>
    </source>
</evidence>
<dbReference type="Pfam" id="PF02108">
    <property type="entry name" value="FliH"/>
    <property type="match status" value="1"/>
</dbReference>
<dbReference type="RefSeq" id="WP_183266773.1">
    <property type="nucleotide sequence ID" value="NZ_JACHFJ010000009.1"/>
</dbReference>